<gene>
    <name evidence="1" type="ORF">GCM10007964_21380</name>
</gene>
<evidence type="ECO:0000313" key="1">
    <source>
        <dbReference type="EMBL" id="GGK78375.1"/>
    </source>
</evidence>
<dbReference type="Proteomes" id="UP000645217">
    <property type="component" value="Unassembled WGS sequence"/>
</dbReference>
<reference evidence="1" key="2">
    <citation type="submission" date="2020-09" db="EMBL/GenBank/DDBJ databases">
        <authorList>
            <person name="Sun Q."/>
            <person name="Ohkuma M."/>
        </authorList>
    </citation>
    <scope>NUCLEOTIDE SEQUENCE</scope>
    <source>
        <strain evidence="1">JCM 13064</strain>
    </source>
</reference>
<dbReference type="EMBL" id="BMNT01000010">
    <property type="protein sequence ID" value="GGK78375.1"/>
    <property type="molecule type" value="Genomic_DNA"/>
</dbReference>
<organism evidence="1 2">
    <name type="scientific">Sphaerisporangium melleum</name>
    <dbReference type="NCBI Taxonomy" id="321316"/>
    <lineage>
        <taxon>Bacteria</taxon>
        <taxon>Bacillati</taxon>
        <taxon>Actinomycetota</taxon>
        <taxon>Actinomycetes</taxon>
        <taxon>Streptosporangiales</taxon>
        <taxon>Streptosporangiaceae</taxon>
        <taxon>Sphaerisporangium</taxon>
    </lineage>
</organism>
<dbReference type="SUPFAM" id="SSF52540">
    <property type="entry name" value="P-loop containing nucleoside triphosphate hydrolases"/>
    <property type="match status" value="1"/>
</dbReference>
<reference evidence="1" key="1">
    <citation type="journal article" date="2014" name="Int. J. Syst. Evol. Microbiol.">
        <title>Complete genome sequence of Corynebacterium casei LMG S-19264T (=DSM 44701T), isolated from a smear-ripened cheese.</title>
        <authorList>
            <consortium name="US DOE Joint Genome Institute (JGI-PGF)"/>
            <person name="Walter F."/>
            <person name="Albersmeier A."/>
            <person name="Kalinowski J."/>
            <person name="Ruckert C."/>
        </authorList>
    </citation>
    <scope>NUCLEOTIDE SEQUENCE</scope>
    <source>
        <strain evidence="1">JCM 13064</strain>
    </source>
</reference>
<proteinExistence type="predicted"/>
<dbReference type="AlphaFoldDB" id="A0A917QZ85"/>
<comment type="caution">
    <text evidence="1">The sequence shown here is derived from an EMBL/GenBank/DDBJ whole genome shotgun (WGS) entry which is preliminary data.</text>
</comment>
<accession>A0A917QZ85</accession>
<dbReference type="Gene3D" id="3.40.50.300">
    <property type="entry name" value="P-loop containing nucleotide triphosphate hydrolases"/>
    <property type="match status" value="1"/>
</dbReference>
<dbReference type="PANTHER" id="PTHR34704">
    <property type="entry name" value="ATPASE"/>
    <property type="match status" value="1"/>
</dbReference>
<sequence>MMEVFMDKPSGMFDRDFEWAELSRFATYSAPEATLGVVSGRLRQGKTFLLDALTTATGGFMFTGTETTEADALRQFGDALAAYVGEPTPFRFVNWEEAIARLLRIATTGPTVAVIDEFPFLAKASPALPSIIQRALDPTAQRGNTPVRLLLCGSALSFMGRILSGNAPLRGRAGLELVVPTLDFRLAARFWELDDPRTAALTNAVVGGTPAYRREFAQGDTPAGADDFDSWIIRAVLNPGRPLFREGRYLLAEEPELHDTTLYHSVLAAIADGNHNRGGIASYLGRKSTDLAHPLAVLQDVGMITHEQDAFRRNRSAYRIAEPLLAFYHAVMRPAWGELERPGRAPNVWRRLQPTFRSKVVGPHFERICREWTRWYCEPGTLDGHPSTVAGGTVPDPANRTAHEIDVAAFGHDETGREQLLAIGECKWNDIMGLGHLQRLDRIRDLLRAREGVNAQSTRLLLFSGTGFSDDLCAVARRDPTVQLVDLSRLYTGA</sequence>
<dbReference type="PANTHER" id="PTHR34704:SF1">
    <property type="entry name" value="ATPASE"/>
    <property type="match status" value="1"/>
</dbReference>
<protein>
    <submittedName>
        <fullName evidence="1">ATPase AAA</fullName>
    </submittedName>
</protein>
<evidence type="ECO:0000313" key="2">
    <source>
        <dbReference type="Proteomes" id="UP000645217"/>
    </source>
</evidence>
<dbReference type="InterPro" id="IPR027417">
    <property type="entry name" value="P-loop_NTPase"/>
</dbReference>
<name>A0A917QZ85_9ACTN</name>
<keyword evidence="2" id="KW-1185">Reference proteome</keyword>